<organism evidence="1 2">
    <name type="scientific">Elioraea tepida</name>
    <dbReference type="NCBI Taxonomy" id="2843330"/>
    <lineage>
        <taxon>Bacteria</taxon>
        <taxon>Pseudomonadati</taxon>
        <taxon>Pseudomonadota</taxon>
        <taxon>Alphaproteobacteria</taxon>
        <taxon>Acetobacterales</taxon>
        <taxon>Elioraeaceae</taxon>
        <taxon>Elioraea</taxon>
    </lineage>
</organism>
<dbReference type="EMBL" id="CP076448">
    <property type="protein sequence ID" value="QXM24531.1"/>
    <property type="molecule type" value="Genomic_DNA"/>
</dbReference>
<accession>A0A975U3T1</accession>
<evidence type="ECO:0000313" key="1">
    <source>
        <dbReference type="EMBL" id="QXM24531.1"/>
    </source>
</evidence>
<name>A0A975U3T1_9PROT</name>
<dbReference type="KEGG" id="elio:KO353_15030"/>
<dbReference type="Proteomes" id="UP000694001">
    <property type="component" value="Chromosome"/>
</dbReference>
<dbReference type="RefSeq" id="WP_218285588.1">
    <property type="nucleotide sequence ID" value="NZ_CP076448.1"/>
</dbReference>
<proteinExistence type="predicted"/>
<evidence type="ECO:0000313" key="2">
    <source>
        <dbReference type="Proteomes" id="UP000694001"/>
    </source>
</evidence>
<dbReference type="AlphaFoldDB" id="A0A975U3T1"/>
<sequence length="238" mass="24606">MTQPPDDRAALLAALREVLARHQAAPRAARVGLAQGIDEVLPGGGLARGAVHEVILSEPGSCTAFCGYLLGRAGGLAAWIAPPQADDLPWPPGLAALGLAPADLLLIDASGDDALWAAEQALRSPALAAVAAVLPRLDLTVARRLQLAAEAGGTLGLVLRPDEARSSAAGRAPTAARTRWRVSSLAGAGGAPHRLGASRWRLDLLLARGGRPGSWDVTWDNDRRTLIVEEKTGAARHG</sequence>
<keyword evidence="2" id="KW-1185">Reference proteome</keyword>
<reference evidence="1" key="1">
    <citation type="submission" date="2021-06" db="EMBL/GenBank/DDBJ databases">
        <title>Elioraea tepida, sp. nov., a moderately thermophilic aerobic anoxygenic phototrophic bacterium isolated from an alkaline siliceous hot spring mat community in Yellowstone National Park, WY, USA.</title>
        <authorList>
            <person name="Saini M.K."/>
            <person name="Yoshida S."/>
            <person name="Sebastian A."/>
            <person name="Hirose S."/>
            <person name="Hara E."/>
            <person name="Tamaki H."/>
            <person name="Soulier N.T."/>
            <person name="Albert I."/>
            <person name="Hanada S."/>
            <person name="Bryant D.A."/>
            <person name="Tank M."/>
        </authorList>
    </citation>
    <scope>NUCLEOTIDE SEQUENCE</scope>
    <source>
        <strain evidence="1">MS-P2</strain>
    </source>
</reference>
<protein>
    <recommendedName>
        <fullName evidence="3">Protein ImuA</fullName>
    </recommendedName>
</protein>
<gene>
    <name evidence="1" type="ORF">KO353_15030</name>
</gene>
<evidence type="ECO:0008006" key="3">
    <source>
        <dbReference type="Google" id="ProtNLM"/>
    </source>
</evidence>